<dbReference type="PANTHER" id="PTHR34293">
    <property type="entry name" value="HTH-TYPE TRANSCRIPTIONAL REGULATOR TRMBL2"/>
    <property type="match status" value="1"/>
</dbReference>
<comment type="caution">
    <text evidence="5">The sequence shown here is derived from an EMBL/GenBank/DDBJ whole genome shotgun (WGS) entry which is preliminary data.</text>
</comment>
<feature type="region of interest" description="Disordered" evidence="2">
    <location>
        <begin position="356"/>
        <end position="406"/>
    </location>
</feature>
<name>A0ABD5VJ85_9EURY</name>
<dbReference type="Gene3D" id="1.10.10.10">
    <property type="entry name" value="Winged helix-like DNA-binding domain superfamily/Winged helix DNA-binding domain"/>
    <property type="match status" value="1"/>
</dbReference>
<evidence type="ECO:0000313" key="5">
    <source>
        <dbReference type="EMBL" id="MFC6954230.1"/>
    </source>
</evidence>
<dbReference type="PANTHER" id="PTHR34293:SF1">
    <property type="entry name" value="HTH-TYPE TRANSCRIPTIONAL REGULATOR TRMBL2"/>
    <property type="match status" value="1"/>
</dbReference>
<dbReference type="InterPro" id="IPR036388">
    <property type="entry name" value="WH-like_DNA-bd_sf"/>
</dbReference>
<feature type="compositionally biased region" description="Polar residues" evidence="2">
    <location>
        <begin position="395"/>
        <end position="406"/>
    </location>
</feature>
<gene>
    <name evidence="5" type="ORF">ACFQGB_15310</name>
</gene>
<dbReference type="InterPro" id="IPR036390">
    <property type="entry name" value="WH_DNA-bd_sf"/>
</dbReference>
<dbReference type="AlphaFoldDB" id="A0ABD5VJ85"/>
<accession>A0ABD5VJ85</accession>
<dbReference type="InterPro" id="IPR051797">
    <property type="entry name" value="TrmB-like"/>
</dbReference>
<organism evidence="5 6">
    <name type="scientific">Halorubellus litoreus</name>
    <dbReference type="NCBI Taxonomy" id="755308"/>
    <lineage>
        <taxon>Archaea</taxon>
        <taxon>Methanobacteriati</taxon>
        <taxon>Methanobacteriota</taxon>
        <taxon>Stenosarchaea group</taxon>
        <taxon>Halobacteria</taxon>
        <taxon>Halobacteriales</taxon>
        <taxon>Halorubellaceae</taxon>
        <taxon>Halorubellus</taxon>
    </lineage>
</organism>
<dbReference type="SUPFAM" id="SSF46785">
    <property type="entry name" value="Winged helix' DNA-binding domain"/>
    <property type="match status" value="1"/>
</dbReference>
<dbReference type="InterPro" id="IPR002831">
    <property type="entry name" value="Tscrpt_reg_TrmB_N"/>
</dbReference>
<dbReference type="InterPro" id="IPR021586">
    <property type="entry name" value="Tscrpt_reg_TrmB_C"/>
</dbReference>
<dbReference type="Pfam" id="PF01978">
    <property type="entry name" value="TrmB"/>
    <property type="match status" value="1"/>
</dbReference>
<dbReference type="CDD" id="cd09124">
    <property type="entry name" value="PLDc_like_TrmB_middle"/>
    <property type="match status" value="1"/>
</dbReference>
<evidence type="ECO:0000256" key="2">
    <source>
        <dbReference type="SAM" id="MobiDB-lite"/>
    </source>
</evidence>
<evidence type="ECO:0000313" key="6">
    <source>
        <dbReference type="Proteomes" id="UP001596395"/>
    </source>
</evidence>
<sequence>MESEEMQDALERAGLTSYQADAYLTLLDLGIAPAVDVAKRSSVPMSQIYKVLDDLEDEGYVETIDREQLHARPRDPVDVLNNLRSYSEVLKDTADEIEDRWKEPHQTDHQMSVVKHQSTIHDRVRSSIAEADHAIELAATIDQVESLLPALRDAHDDGIIVRLSVYNHSASTNVLDELDLDGAALEVRECEIPGPFLAVVDRRHTYFAPNDRSRDPYGVIVNDDILSFIFHWYFQTCLWAVQPQVHTTRDGPLPYISIEEFIQDFIELYWDGVGIHVVAHGWDNNEERMRTVSGPVTNISYTGSEFDTETPSLEQLAGFATVELQTEHGSYSIGGWGAVFEDMEVHELVVADLHLPNPVDGGPVDDVESGGSGPQSADADSPSGDGAGTGRVEDSGTTSSEGSRTN</sequence>
<dbReference type="Proteomes" id="UP001596395">
    <property type="component" value="Unassembled WGS sequence"/>
</dbReference>
<proteinExistence type="inferred from homology"/>
<evidence type="ECO:0000259" key="3">
    <source>
        <dbReference type="Pfam" id="PF01978"/>
    </source>
</evidence>
<keyword evidence="6" id="KW-1185">Reference proteome</keyword>
<dbReference type="EMBL" id="JBHSXN010000003">
    <property type="protein sequence ID" value="MFC6954230.1"/>
    <property type="molecule type" value="Genomic_DNA"/>
</dbReference>
<feature type="domain" description="Transcription regulator TrmB C-terminal" evidence="4">
    <location>
        <begin position="110"/>
        <end position="350"/>
    </location>
</feature>
<comment type="similarity">
    <text evidence="1">Belongs to the transcriptional regulator TrmB family.</text>
</comment>
<dbReference type="RefSeq" id="WP_336351185.1">
    <property type="nucleotide sequence ID" value="NZ_JAZAQL010000003.1"/>
</dbReference>
<evidence type="ECO:0000259" key="4">
    <source>
        <dbReference type="Pfam" id="PF11495"/>
    </source>
</evidence>
<reference evidence="5 6" key="1">
    <citation type="journal article" date="2019" name="Int. J. Syst. Evol. Microbiol.">
        <title>The Global Catalogue of Microorganisms (GCM) 10K type strain sequencing project: providing services to taxonomists for standard genome sequencing and annotation.</title>
        <authorList>
            <consortium name="The Broad Institute Genomics Platform"/>
            <consortium name="The Broad Institute Genome Sequencing Center for Infectious Disease"/>
            <person name="Wu L."/>
            <person name="Ma J."/>
        </authorList>
    </citation>
    <scope>NUCLEOTIDE SEQUENCE [LARGE SCALE GENOMIC DNA]</scope>
    <source>
        <strain evidence="5 6">GX26</strain>
    </source>
</reference>
<protein>
    <submittedName>
        <fullName evidence="5">TrmB family transcriptional regulator</fullName>
    </submittedName>
</protein>
<feature type="domain" description="Transcription regulator TrmB N-terminal" evidence="3">
    <location>
        <begin position="10"/>
        <end position="68"/>
    </location>
</feature>
<dbReference type="Pfam" id="PF11495">
    <property type="entry name" value="Regulator_TrmB"/>
    <property type="match status" value="1"/>
</dbReference>
<evidence type="ECO:0000256" key="1">
    <source>
        <dbReference type="ARBA" id="ARBA00007287"/>
    </source>
</evidence>
<dbReference type="SUPFAM" id="SSF159071">
    <property type="entry name" value="TrmB C-terminal domain-like"/>
    <property type="match status" value="1"/>
</dbReference>